<dbReference type="AlphaFoldDB" id="A0A6P2BNC8"/>
<feature type="compositionally biased region" description="Low complexity" evidence="1">
    <location>
        <begin position="194"/>
        <end position="213"/>
    </location>
</feature>
<feature type="region of interest" description="Disordered" evidence="1">
    <location>
        <begin position="1"/>
        <end position="48"/>
    </location>
</feature>
<evidence type="ECO:0000313" key="4">
    <source>
        <dbReference type="Proteomes" id="UP000460272"/>
    </source>
</evidence>
<keyword evidence="2" id="KW-0812">Transmembrane</keyword>
<organism evidence="3 4">
    <name type="scientific">Trebonia kvetii</name>
    <dbReference type="NCBI Taxonomy" id="2480626"/>
    <lineage>
        <taxon>Bacteria</taxon>
        <taxon>Bacillati</taxon>
        <taxon>Actinomycetota</taxon>
        <taxon>Actinomycetes</taxon>
        <taxon>Streptosporangiales</taxon>
        <taxon>Treboniaceae</taxon>
        <taxon>Trebonia</taxon>
    </lineage>
</organism>
<reference evidence="3 4" key="1">
    <citation type="submission" date="2018-11" db="EMBL/GenBank/DDBJ databases">
        <title>Trebonia kvetii gen.nov., sp.nov., a novel acidophilic actinobacterium, and proposal of the new actinobacterial family Treboniaceae fam. nov.</title>
        <authorList>
            <person name="Rapoport D."/>
            <person name="Sagova-Mareckova M."/>
            <person name="Sedlacek I."/>
            <person name="Provaznik J."/>
            <person name="Kralova S."/>
            <person name="Pavlinic D."/>
            <person name="Benes V."/>
            <person name="Kopecky J."/>
        </authorList>
    </citation>
    <scope>NUCLEOTIDE SEQUENCE [LARGE SCALE GENOMIC DNA]</scope>
    <source>
        <strain evidence="3 4">15Tr583</strain>
    </source>
</reference>
<keyword evidence="2" id="KW-0472">Membrane</keyword>
<comment type="caution">
    <text evidence="3">The sequence shown here is derived from an EMBL/GenBank/DDBJ whole genome shotgun (WGS) entry which is preliminary data.</text>
</comment>
<dbReference type="OrthoDB" id="3685088at2"/>
<protein>
    <submittedName>
        <fullName evidence="3">Uncharacterized protein</fullName>
    </submittedName>
</protein>
<name>A0A6P2BNC8_9ACTN</name>
<feature type="region of interest" description="Disordered" evidence="1">
    <location>
        <begin position="194"/>
        <end position="259"/>
    </location>
</feature>
<feature type="compositionally biased region" description="Basic and acidic residues" evidence="1">
    <location>
        <begin position="38"/>
        <end position="48"/>
    </location>
</feature>
<dbReference type="EMBL" id="RPFW01000010">
    <property type="protein sequence ID" value="TVZ00031.1"/>
    <property type="molecule type" value="Genomic_DNA"/>
</dbReference>
<dbReference type="Proteomes" id="UP000460272">
    <property type="component" value="Unassembled WGS sequence"/>
</dbReference>
<keyword evidence="4" id="KW-1185">Reference proteome</keyword>
<keyword evidence="2" id="KW-1133">Transmembrane helix</keyword>
<sequence>MTALASVPAVRPDQLDQRAGGPGDADIGPAVVRGPGSAEDRSGPARDQARTVRSWPLFLLAVPAAAEVWSGWVGIARMTGFGLVSPLPGIWPSLRLDTSITLPVGVEAYAAYALRAWLAAEPWISPRTRRFARRSAISSFALGMAGQVAYHLLAQAGESRAPWAITTVVSCLPVLVLAMGTTLAHLLRGDAAASAGSAPAGPAGGQFPAQSAQDQPADHSGPGWTRTRNRTRTTRRTKTTARTGPPQLPLRPTGPPDPA</sequence>
<dbReference type="RefSeq" id="WP_145861547.1">
    <property type="nucleotide sequence ID" value="NZ_RPFW01000010.1"/>
</dbReference>
<feature type="compositionally biased region" description="Pro residues" evidence="1">
    <location>
        <begin position="246"/>
        <end position="259"/>
    </location>
</feature>
<evidence type="ECO:0000256" key="2">
    <source>
        <dbReference type="SAM" id="Phobius"/>
    </source>
</evidence>
<evidence type="ECO:0000313" key="3">
    <source>
        <dbReference type="EMBL" id="TVZ00031.1"/>
    </source>
</evidence>
<feature type="transmembrane region" description="Helical" evidence="2">
    <location>
        <begin position="163"/>
        <end position="187"/>
    </location>
</feature>
<accession>A0A6P2BNC8</accession>
<gene>
    <name evidence="3" type="ORF">EAS64_38800</name>
</gene>
<feature type="transmembrane region" description="Helical" evidence="2">
    <location>
        <begin position="136"/>
        <end position="157"/>
    </location>
</feature>
<feature type="compositionally biased region" description="Basic residues" evidence="1">
    <location>
        <begin position="227"/>
        <end position="239"/>
    </location>
</feature>
<proteinExistence type="predicted"/>
<evidence type="ECO:0000256" key="1">
    <source>
        <dbReference type="SAM" id="MobiDB-lite"/>
    </source>
</evidence>